<protein>
    <submittedName>
        <fullName evidence="2">Uncharacterized protein</fullName>
    </submittedName>
</protein>
<reference evidence="2" key="1">
    <citation type="submission" date="2023-07" db="EMBL/GenBank/DDBJ databases">
        <title>draft genome sequence of fig (Ficus carica).</title>
        <authorList>
            <person name="Takahashi T."/>
            <person name="Nishimura K."/>
        </authorList>
    </citation>
    <scope>NUCLEOTIDE SEQUENCE</scope>
</reference>
<accession>A0AA88DW68</accession>
<feature type="compositionally biased region" description="Polar residues" evidence="1">
    <location>
        <begin position="75"/>
        <end position="84"/>
    </location>
</feature>
<dbReference type="EMBL" id="BTGU01000137">
    <property type="protein sequence ID" value="GMN62873.1"/>
    <property type="molecule type" value="Genomic_DNA"/>
</dbReference>
<feature type="region of interest" description="Disordered" evidence="1">
    <location>
        <begin position="1"/>
        <end position="21"/>
    </location>
</feature>
<sequence>MFRRTTEESATGGDGERSNSFELFLQRHRRWTPPPLDEHVEVLTWIGHGHAVGKSPFITDQDPAAQAPSPPIRFLSTTPISETRLQQEKQSDDFFLKPLDQAPKIEHQDNR</sequence>
<dbReference type="Proteomes" id="UP001187192">
    <property type="component" value="Unassembled WGS sequence"/>
</dbReference>
<dbReference type="EMBL" id="BTGU01000138">
    <property type="protein sequence ID" value="GMN62918.1"/>
    <property type="molecule type" value="Genomic_DNA"/>
</dbReference>
<organism evidence="2 4">
    <name type="scientific">Ficus carica</name>
    <name type="common">Common fig</name>
    <dbReference type="NCBI Taxonomy" id="3494"/>
    <lineage>
        <taxon>Eukaryota</taxon>
        <taxon>Viridiplantae</taxon>
        <taxon>Streptophyta</taxon>
        <taxon>Embryophyta</taxon>
        <taxon>Tracheophyta</taxon>
        <taxon>Spermatophyta</taxon>
        <taxon>Magnoliopsida</taxon>
        <taxon>eudicotyledons</taxon>
        <taxon>Gunneridae</taxon>
        <taxon>Pentapetalae</taxon>
        <taxon>rosids</taxon>
        <taxon>fabids</taxon>
        <taxon>Rosales</taxon>
        <taxon>Moraceae</taxon>
        <taxon>Ficeae</taxon>
        <taxon>Ficus</taxon>
    </lineage>
</organism>
<name>A0AA88DW68_FICCA</name>
<evidence type="ECO:0000313" key="4">
    <source>
        <dbReference type="Proteomes" id="UP001187192"/>
    </source>
</evidence>
<dbReference type="AlphaFoldDB" id="A0AA88DW68"/>
<evidence type="ECO:0000256" key="1">
    <source>
        <dbReference type="SAM" id="MobiDB-lite"/>
    </source>
</evidence>
<gene>
    <name evidence="2" type="ORF">TIFTF001_031958</name>
    <name evidence="3" type="ORF">TIFTF001_032003</name>
</gene>
<feature type="region of interest" description="Disordered" evidence="1">
    <location>
        <begin position="53"/>
        <end position="111"/>
    </location>
</feature>
<feature type="compositionally biased region" description="Basic and acidic residues" evidence="1">
    <location>
        <begin position="85"/>
        <end position="95"/>
    </location>
</feature>
<proteinExistence type="predicted"/>
<evidence type="ECO:0000313" key="3">
    <source>
        <dbReference type="EMBL" id="GMN62918.1"/>
    </source>
</evidence>
<evidence type="ECO:0000313" key="2">
    <source>
        <dbReference type="EMBL" id="GMN62873.1"/>
    </source>
</evidence>
<keyword evidence="4" id="KW-1185">Reference proteome</keyword>
<comment type="caution">
    <text evidence="2">The sequence shown here is derived from an EMBL/GenBank/DDBJ whole genome shotgun (WGS) entry which is preliminary data.</text>
</comment>